<dbReference type="EMBL" id="LWBO01000044">
    <property type="protein sequence ID" value="OQP42551.1"/>
    <property type="molecule type" value="Genomic_DNA"/>
</dbReference>
<evidence type="ECO:0000313" key="1">
    <source>
        <dbReference type="EMBL" id="OQP42551.1"/>
    </source>
</evidence>
<reference evidence="1 2" key="1">
    <citation type="submission" date="2016-04" db="EMBL/GenBank/DDBJ databases">
        <authorList>
            <person name="Chen L."/>
            <person name="Zhuang W."/>
            <person name="Wang G."/>
        </authorList>
    </citation>
    <scope>NUCLEOTIDE SEQUENCE [LARGE SCALE GENOMIC DNA]</scope>
    <source>
        <strain evidence="2">GR20</strain>
    </source>
</reference>
<keyword evidence="2" id="KW-1185">Reference proteome</keyword>
<accession>A0ABX3NQI4</accession>
<name>A0ABX3NQI4_9BACT</name>
<evidence type="ECO:0000313" key="2">
    <source>
        <dbReference type="Proteomes" id="UP000192277"/>
    </source>
</evidence>
<organism evidence="1 2">
    <name type="scientific">Niastella koreensis</name>
    <dbReference type="NCBI Taxonomy" id="354356"/>
    <lineage>
        <taxon>Bacteria</taxon>
        <taxon>Pseudomonadati</taxon>
        <taxon>Bacteroidota</taxon>
        <taxon>Chitinophagia</taxon>
        <taxon>Chitinophagales</taxon>
        <taxon>Chitinophagaceae</taxon>
        <taxon>Niastella</taxon>
    </lineage>
</organism>
<sequence length="141" mass="14928">MMKGHSHSYAPFQVDLYGNALSGLMAGMPSTVDLIPPRANVNKTPLVISRYYNTLIPKADLHKTRFTAAGASYPVKTAIFTEGNSPMRFRAAPPAIMRNGNHGNQFYTSKLTAGGTVGAVLAAGAIVGGALITEKIKESGY</sequence>
<dbReference type="RefSeq" id="WP_014220854.1">
    <property type="nucleotide sequence ID" value="NZ_LWBO01000044.1"/>
</dbReference>
<proteinExistence type="predicted"/>
<dbReference type="Proteomes" id="UP000192277">
    <property type="component" value="Unassembled WGS sequence"/>
</dbReference>
<protein>
    <submittedName>
        <fullName evidence="1">Uncharacterized protein</fullName>
    </submittedName>
</protein>
<comment type="caution">
    <text evidence="1">The sequence shown here is derived from an EMBL/GenBank/DDBJ whole genome shotgun (WGS) entry which is preliminary data.</text>
</comment>
<gene>
    <name evidence="1" type="ORF">A4D02_13375</name>
</gene>